<dbReference type="Proteomes" id="UP000054359">
    <property type="component" value="Unassembled WGS sequence"/>
</dbReference>
<evidence type="ECO:0000313" key="1">
    <source>
        <dbReference type="EMBL" id="KFM72585.1"/>
    </source>
</evidence>
<gene>
    <name evidence="1" type="ORF">X975_10948</name>
</gene>
<accession>A0A087U5E6</accession>
<sequence length="46" mass="5089">MVEKLDEEDKPLTLFPIVTSLVPSKDKNCSSVKKGILNAFVGGRKR</sequence>
<proteinExistence type="predicted"/>
<protein>
    <submittedName>
        <fullName evidence="1">Uncharacterized protein</fullName>
    </submittedName>
</protein>
<organism evidence="1 2">
    <name type="scientific">Stegodyphus mimosarum</name>
    <name type="common">African social velvet spider</name>
    <dbReference type="NCBI Taxonomy" id="407821"/>
    <lineage>
        <taxon>Eukaryota</taxon>
        <taxon>Metazoa</taxon>
        <taxon>Ecdysozoa</taxon>
        <taxon>Arthropoda</taxon>
        <taxon>Chelicerata</taxon>
        <taxon>Arachnida</taxon>
        <taxon>Araneae</taxon>
        <taxon>Araneomorphae</taxon>
        <taxon>Entelegynae</taxon>
        <taxon>Eresoidea</taxon>
        <taxon>Eresidae</taxon>
        <taxon>Stegodyphus</taxon>
    </lineage>
</organism>
<dbReference type="EMBL" id="KK118265">
    <property type="protein sequence ID" value="KFM72585.1"/>
    <property type="molecule type" value="Genomic_DNA"/>
</dbReference>
<name>A0A087U5E6_STEMI</name>
<keyword evidence="2" id="KW-1185">Reference proteome</keyword>
<dbReference type="AlphaFoldDB" id="A0A087U5E6"/>
<reference evidence="1 2" key="1">
    <citation type="submission" date="2013-11" db="EMBL/GenBank/DDBJ databases">
        <title>Genome sequencing of Stegodyphus mimosarum.</title>
        <authorList>
            <person name="Bechsgaard J."/>
        </authorList>
    </citation>
    <scope>NUCLEOTIDE SEQUENCE [LARGE SCALE GENOMIC DNA]</scope>
</reference>
<evidence type="ECO:0000313" key="2">
    <source>
        <dbReference type="Proteomes" id="UP000054359"/>
    </source>
</evidence>
<feature type="non-terminal residue" evidence="1">
    <location>
        <position position="46"/>
    </location>
</feature>